<sequence length="389" mass="42255">MPQDKGRFSEFASRRKFLAATGAAGTAMVAGCQGGGNDDDSDDPATEEEQDTTEPEETEQETTEDEQDTSLATDTLVGDGSSTVFPIANTGASFWNSNPEPGDGDYFPQEWADRIGTDERLADHFASRYGWEPTGKRSVPPFRVSIALSHSGTGIEGVMEGRIDIGDASSTAEAELAGSDVSEEELDKFVDHVVGVDGQPIVVSKEIKDAGVTDITIEELRQIYKQEITNWSELGGPDKEILALGRAPGSGTNTAFLVNVMGDAEASISPDQRYGKNQQLQQAVATADNAIAYIALAFVQPEGQVPPIGLEIDGTLYEYGKNLGSKEYPLARDLHCYTWEDTSRQEAAFVNFLLSDFGQEYFVKSNNYFALPPERREAQREKVAASNYE</sequence>
<evidence type="ECO:0000256" key="2">
    <source>
        <dbReference type="SAM" id="MobiDB-lite"/>
    </source>
</evidence>
<evidence type="ECO:0000313" key="5">
    <source>
        <dbReference type="Proteomes" id="UP001595660"/>
    </source>
</evidence>
<dbReference type="InterPro" id="IPR050811">
    <property type="entry name" value="Phosphate_ABC_transporter"/>
</dbReference>
<reference evidence="4 5" key="1">
    <citation type="journal article" date="2019" name="Int. J. Syst. Evol. Microbiol.">
        <title>The Global Catalogue of Microorganisms (GCM) 10K type strain sequencing project: providing services to taxonomists for standard genome sequencing and annotation.</title>
        <authorList>
            <consortium name="The Broad Institute Genomics Platform"/>
            <consortium name="The Broad Institute Genome Sequencing Center for Infectious Disease"/>
            <person name="Wu L."/>
            <person name="Ma J."/>
        </authorList>
    </citation>
    <scope>NUCLEOTIDE SEQUENCE [LARGE SCALE GENOMIC DNA]</scope>
    <source>
        <strain evidence="4 5">CGMCC 1.12562</strain>
    </source>
</reference>
<dbReference type="Gene3D" id="3.40.190.10">
    <property type="entry name" value="Periplasmic binding protein-like II"/>
    <property type="match status" value="2"/>
</dbReference>
<dbReference type="PANTHER" id="PTHR30570:SF1">
    <property type="entry name" value="PHOSPHATE-BINDING PROTEIN PSTS"/>
    <property type="match status" value="1"/>
</dbReference>
<dbReference type="Proteomes" id="UP001595660">
    <property type="component" value="Unassembled WGS sequence"/>
</dbReference>
<protein>
    <submittedName>
        <fullName evidence="4">PstS family phosphate ABC transporter substrate-binding protein</fullName>
    </submittedName>
</protein>
<evidence type="ECO:0000256" key="1">
    <source>
        <dbReference type="ARBA" id="ARBA00022729"/>
    </source>
</evidence>
<dbReference type="Pfam" id="PF12849">
    <property type="entry name" value="PBP_like_2"/>
    <property type="match status" value="1"/>
</dbReference>
<feature type="domain" description="PBP" evidence="3">
    <location>
        <begin position="137"/>
        <end position="356"/>
    </location>
</feature>
<dbReference type="SUPFAM" id="SSF53850">
    <property type="entry name" value="Periplasmic binding protein-like II"/>
    <property type="match status" value="1"/>
</dbReference>
<gene>
    <name evidence="4" type="ORF">ACFOKC_01950</name>
</gene>
<keyword evidence="5" id="KW-1185">Reference proteome</keyword>
<evidence type="ECO:0000259" key="3">
    <source>
        <dbReference type="Pfam" id="PF12849"/>
    </source>
</evidence>
<proteinExistence type="predicted"/>
<comment type="caution">
    <text evidence="4">The sequence shown here is derived from an EMBL/GenBank/DDBJ whole genome shotgun (WGS) entry which is preliminary data.</text>
</comment>
<evidence type="ECO:0000313" key="4">
    <source>
        <dbReference type="EMBL" id="MFC3476481.1"/>
    </source>
</evidence>
<dbReference type="InterPro" id="IPR024370">
    <property type="entry name" value="PBP_domain"/>
</dbReference>
<feature type="region of interest" description="Disordered" evidence="2">
    <location>
        <begin position="28"/>
        <end position="83"/>
    </location>
</feature>
<keyword evidence="1" id="KW-0732">Signal</keyword>
<dbReference type="AlphaFoldDB" id="A0ABD5NB27"/>
<dbReference type="PROSITE" id="PS51257">
    <property type="entry name" value="PROKAR_LIPOPROTEIN"/>
    <property type="match status" value="1"/>
</dbReference>
<dbReference type="PANTHER" id="PTHR30570">
    <property type="entry name" value="PERIPLASMIC PHOSPHATE BINDING COMPONENT OF PHOSPHATE ABC TRANSPORTER"/>
    <property type="match status" value="1"/>
</dbReference>
<name>A0ABD5NB27_9EURY</name>
<dbReference type="GeneID" id="69117610"/>
<dbReference type="EMBL" id="JBHRWN010000002">
    <property type="protein sequence ID" value="MFC3476481.1"/>
    <property type="molecule type" value="Genomic_DNA"/>
</dbReference>
<accession>A0ABD5NB27</accession>
<dbReference type="RefSeq" id="WP_232572371.1">
    <property type="nucleotide sequence ID" value="NZ_CP089466.1"/>
</dbReference>
<organism evidence="4 5">
    <name type="scientific">Halobacterium litoreum</name>
    <dbReference type="NCBI Taxonomy" id="2039234"/>
    <lineage>
        <taxon>Archaea</taxon>
        <taxon>Methanobacteriati</taxon>
        <taxon>Methanobacteriota</taxon>
        <taxon>Stenosarchaea group</taxon>
        <taxon>Halobacteria</taxon>
        <taxon>Halobacteriales</taxon>
        <taxon>Halobacteriaceae</taxon>
        <taxon>Halobacterium</taxon>
    </lineage>
</organism>
<feature type="compositionally biased region" description="Acidic residues" evidence="2">
    <location>
        <begin position="37"/>
        <end position="68"/>
    </location>
</feature>